<feature type="transmembrane region" description="Helical" evidence="17">
    <location>
        <begin position="273"/>
        <end position="294"/>
    </location>
</feature>
<dbReference type="GO" id="GO:0008137">
    <property type="term" value="F:NADH dehydrogenase (ubiquinone) activity"/>
    <property type="evidence" value="ECO:0007669"/>
    <property type="project" value="UniProtKB-EC"/>
</dbReference>
<evidence type="ECO:0000256" key="13">
    <source>
        <dbReference type="ARBA" id="ARBA00023075"/>
    </source>
</evidence>
<evidence type="ECO:0000259" key="19">
    <source>
        <dbReference type="Pfam" id="PF00662"/>
    </source>
</evidence>
<feature type="transmembrane region" description="Helical" evidence="17">
    <location>
        <begin position="584"/>
        <end position="601"/>
    </location>
</feature>
<evidence type="ECO:0000256" key="2">
    <source>
        <dbReference type="ARBA" id="ARBA00004448"/>
    </source>
</evidence>
<feature type="transmembrane region" description="Helical" evidence="17">
    <location>
        <begin position="455"/>
        <end position="473"/>
    </location>
</feature>
<evidence type="ECO:0000256" key="9">
    <source>
        <dbReference type="ARBA" id="ARBA00022967"/>
    </source>
</evidence>
<evidence type="ECO:0000256" key="14">
    <source>
        <dbReference type="ARBA" id="ARBA00023128"/>
    </source>
</evidence>
<keyword evidence="5 17" id="KW-0813">Transport</keyword>
<evidence type="ECO:0000256" key="11">
    <source>
        <dbReference type="ARBA" id="ARBA00022989"/>
    </source>
</evidence>
<proteinExistence type="inferred from homology"/>
<evidence type="ECO:0000256" key="16">
    <source>
        <dbReference type="ARBA" id="ARBA00049551"/>
    </source>
</evidence>
<keyword evidence="6" id="KW-0679">Respiratory chain</keyword>
<dbReference type="PANTHER" id="PTHR42829">
    <property type="entry name" value="NADH-UBIQUINONE OXIDOREDUCTASE CHAIN 5"/>
    <property type="match status" value="1"/>
</dbReference>
<dbReference type="GO" id="GO:0003954">
    <property type="term" value="F:NADH dehydrogenase activity"/>
    <property type="evidence" value="ECO:0007669"/>
    <property type="project" value="TreeGrafter"/>
</dbReference>
<feature type="transmembrane region" description="Helical" evidence="17">
    <location>
        <begin position="246"/>
        <end position="267"/>
    </location>
</feature>
<comment type="subcellular location">
    <subcellularLocation>
        <location evidence="2">Mitochondrion inner membrane</location>
        <topology evidence="2">Multi-pass membrane protein</topology>
    </subcellularLocation>
</comment>
<dbReference type="Pfam" id="PF06455">
    <property type="entry name" value="NADH5_C"/>
    <property type="match status" value="1"/>
</dbReference>
<dbReference type="InterPro" id="IPR018393">
    <property type="entry name" value="NADHpl_OxRdtase_5_subgr"/>
</dbReference>
<feature type="transmembrane region" description="Helical" evidence="17">
    <location>
        <begin position="363"/>
        <end position="384"/>
    </location>
</feature>
<dbReference type="Pfam" id="PF00662">
    <property type="entry name" value="Proton_antipo_N"/>
    <property type="match status" value="1"/>
</dbReference>
<feature type="transmembrane region" description="Helical" evidence="17">
    <location>
        <begin position="135"/>
        <end position="155"/>
    </location>
</feature>
<feature type="domain" description="NADH dehydrogenase subunit 5 C-terminal" evidence="20">
    <location>
        <begin position="425"/>
        <end position="629"/>
    </location>
</feature>
<evidence type="ECO:0000313" key="21">
    <source>
        <dbReference type="EMBL" id="AGS44022.1"/>
    </source>
</evidence>
<keyword evidence="10" id="KW-0249">Electron transport</keyword>
<feature type="domain" description="NADH-Ubiquinone oxidoreductase (complex I) chain 5 N-terminal" evidence="19">
    <location>
        <begin position="64"/>
        <end position="114"/>
    </location>
</feature>
<feature type="domain" description="NADH:quinone oxidoreductase/Mrp antiporter transmembrane" evidence="18">
    <location>
        <begin position="131"/>
        <end position="414"/>
    </location>
</feature>
<feature type="transmembrane region" description="Helical" evidence="17">
    <location>
        <begin position="176"/>
        <end position="196"/>
    </location>
</feature>
<feature type="transmembrane region" description="Helical" evidence="17">
    <location>
        <begin position="30"/>
        <end position="50"/>
    </location>
</feature>
<evidence type="ECO:0000256" key="3">
    <source>
        <dbReference type="ARBA" id="ARBA00012944"/>
    </source>
</evidence>
<feature type="transmembrane region" description="Helical" evidence="17">
    <location>
        <begin position="479"/>
        <end position="497"/>
    </location>
</feature>
<keyword evidence="15 17" id="KW-0472">Membrane</keyword>
<protein>
    <recommendedName>
        <fullName evidence="4 17">NADH-ubiquinone oxidoreductase chain 5</fullName>
        <ecNumber evidence="3 17">7.1.1.2</ecNumber>
    </recommendedName>
</protein>
<feature type="transmembrane region" description="Helical" evidence="17">
    <location>
        <begin position="301"/>
        <end position="319"/>
    </location>
</feature>
<evidence type="ECO:0000256" key="15">
    <source>
        <dbReference type="ARBA" id="ARBA00023136"/>
    </source>
</evidence>
<dbReference type="GO" id="GO:0042773">
    <property type="term" value="P:ATP synthesis coupled electron transport"/>
    <property type="evidence" value="ECO:0007669"/>
    <property type="project" value="InterPro"/>
</dbReference>
<dbReference type="AlphaFoldDB" id="S5TEX4"/>
<geneLocation type="mitochondrion" evidence="21"/>
<keyword evidence="9" id="KW-1278">Translocase</keyword>
<evidence type="ECO:0000256" key="4">
    <source>
        <dbReference type="ARBA" id="ARBA00021096"/>
    </source>
</evidence>
<evidence type="ECO:0000256" key="12">
    <source>
        <dbReference type="ARBA" id="ARBA00023027"/>
    </source>
</evidence>
<evidence type="ECO:0000256" key="7">
    <source>
        <dbReference type="ARBA" id="ARBA00022692"/>
    </source>
</evidence>
<keyword evidence="11 17" id="KW-1133">Transmembrane helix</keyword>
<dbReference type="GO" id="GO:0015990">
    <property type="term" value="P:electron transport coupled proton transport"/>
    <property type="evidence" value="ECO:0007669"/>
    <property type="project" value="TreeGrafter"/>
</dbReference>
<feature type="transmembrane region" description="Helical" evidence="17">
    <location>
        <begin position="404"/>
        <end position="434"/>
    </location>
</feature>
<keyword evidence="8" id="KW-0999">Mitochondrion inner membrane</keyword>
<keyword evidence="7 17" id="KW-0812">Transmembrane</keyword>
<reference evidence="21" key="1">
    <citation type="submission" date="2013-04" db="EMBL/GenBank/DDBJ databases">
        <authorList>
            <person name="Hegedusova E."/>
            <person name="Brejova B."/>
            <person name="Nosek J."/>
        </authorList>
    </citation>
    <scope>NUCLEOTIDE SEQUENCE</scope>
    <source>
        <strain evidence="21">NCAIM Y.01608</strain>
    </source>
</reference>
<dbReference type="InterPro" id="IPR003945">
    <property type="entry name" value="NU5C-like"/>
</dbReference>
<dbReference type="InterPro" id="IPR001516">
    <property type="entry name" value="Proton_antipo_N"/>
</dbReference>
<evidence type="ECO:0000256" key="6">
    <source>
        <dbReference type="ARBA" id="ARBA00022660"/>
    </source>
</evidence>
<dbReference type="GO" id="GO:0005743">
    <property type="term" value="C:mitochondrial inner membrane"/>
    <property type="evidence" value="ECO:0007669"/>
    <property type="project" value="UniProtKB-SubCell"/>
</dbReference>
<dbReference type="PANTHER" id="PTHR42829:SF2">
    <property type="entry name" value="NADH-UBIQUINONE OXIDOREDUCTASE CHAIN 5"/>
    <property type="match status" value="1"/>
</dbReference>
<evidence type="ECO:0000256" key="1">
    <source>
        <dbReference type="ARBA" id="ARBA00003257"/>
    </source>
</evidence>
<dbReference type="PRINTS" id="PR01434">
    <property type="entry name" value="NADHDHGNASE5"/>
</dbReference>
<evidence type="ECO:0000256" key="17">
    <source>
        <dbReference type="RuleBase" id="RU003404"/>
    </source>
</evidence>
<comment type="function">
    <text evidence="1">Core subunit of the mitochondrial membrane respiratory chain NADH dehydrogenase (Complex I) that is believed to belong to the minimal assembly required for catalysis. Complex I functions in the transfer of electrons from NADH to the respiratory chain. The immediate electron acceptor for the enzyme is believed to be ubiquinone.</text>
</comment>
<dbReference type="NCBIfam" id="TIGR01974">
    <property type="entry name" value="NDH_I_L"/>
    <property type="match status" value="1"/>
</dbReference>
<evidence type="ECO:0000256" key="10">
    <source>
        <dbReference type="ARBA" id="ARBA00022982"/>
    </source>
</evidence>
<sequence length="647" mass="73484">MTNIIIFSSLFGTLFSGLLGRYIGVIYTRIFVFTTIFISLIFTYLLYFNIMILNDEYILNIVNWLNVDNLTINWNFLFDKISISVLIPIVTVSTLVHLYGIYYMSHDPHQQRFFSYLSLFTFGMILLVMGDNLLILFLGWELIGVASYLLISFWYTRINAAKSGLNSLLVNKIGDTFLVIGLGLTINVFGSLNYHTIFSTSLYIDNDILTIILICFIIACSAKSVQFGLHTWLLNSMEGPTPVSSLLHAACLVIAGVYLLIRCSYIIEYSPIALLVILTLGGVTTLMSGLIAIVSNDIKKIIALSTMSQISIMILSIGISSYNLALFHLICHSFFKALLFMSAGTIIHSVLHQSQDIRTYGGYLKFLPLSYTCILIASLSLMAIPGLTGYYSKDIIIESLYGNYTLSGFIIFWFTLLSASLTSIYSIRLIYYIFYNTPNGPKYIYNNLSEGNNPFGIYVPMIILAIFSIFAGYFLKDLYLGLGTPLYNNIFILPNNLSIIDTEYSLNPIIKLLPLILSIILSTSLIIGYEYYYSYFFIYNNTILSNIYWLFNQKYYYDQIFNNIFTRGMLSISLTLDRYIDKGILMNIGPIGLYNLLLYYANKLNKLLFLNLGLIIELIFLSLFLIILFNIKDFNIIAIILLVLINI</sequence>
<keyword evidence="14 17" id="KW-0496">Mitochondrion</keyword>
<feature type="transmembrane region" description="Helical" evidence="17">
    <location>
        <begin position="325"/>
        <end position="351"/>
    </location>
</feature>
<evidence type="ECO:0000256" key="8">
    <source>
        <dbReference type="ARBA" id="ARBA00022792"/>
    </source>
</evidence>
<comment type="function">
    <text evidence="17">Core subunit of the mitochondrial membrane respiratory chain NADH dehydrogenase (Complex I) which catalyzes electron transfer from NADH through the respiratory chain, using ubiquinone as an electron acceptor. Essential for the catalytic activity and assembly of complex I.</text>
</comment>
<evidence type="ECO:0000256" key="5">
    <source>
        <dbReference type="ARBA" id="ARBA00022448"/>
    </source>
</evidence>
<feature type="transmembrane region" description="Helical" evidence="17">
    <location>
        <begin position="113"/>
        <end position="129"/>
    </location>
</feature>
<feature type="transmembrane region" description="Helical" evidence="17">
    <location>
        <begin position="509"/>
        <end position="527"/>
    </location>
</feature>
<gene>
    <name evidence="21" type="primary">nad5</name>
</gene>
<accession>S5TEX4</accession>
<keyword evidence="12 17" id="KW-0520">NAD</keyword>
<feature type="transmembrane region" description="Helical" evidence="17">
    <location>
        <begin position="607"/>
        <end position="631"/>
    </location>
</feature>
<feature type="transmembrane region" description="Helical" evidence="17">
    <location>
        <begin position="83"/>
        <end position="101"/>
    </location>
</feature>
<dbReference type="EMBL" id="KC993173">
    <property type="protein sequence ID" value="AGS44022.1"/>
    <property type="molecule type" value="Genomic_DNA"/>
</dbReference>
<organism evidence="21">
    <name type="scientific">Ogataea polymorpha</name>
    <dbReference type="NCBI Taxonomy" id="460523"/>
    <lineage>
        <taxon>Eukaryota</taxon>
        <taxon>Fungi</taxon>
        <taxon>Dikarya</taxon>
        <taxon>Ascomycota</taxon>
        <taxon>Saccharomycotina</taxon>
        <taxon>Pichiomycetes</taxon>
        <taxon>Pichiales</taxon>
        <taxon>Pichiaceae</taxon>
        <taxon>Ogataea</taxon>
    </lineage>
</organism>
<name>S5TEX4_9ASCO</name>
<dbReference type="Pfam" id="PF00361">
    <property type="entry name" value="Proton_antipo_M"/>
    <property type="match status" value="1"/>
</dbReference>
<comment type="similarity">
    <text evidence="17">Belongs to the complex I subunit 5 family.</text>
</comment>
<keyword evidence="13 17" id="KW-0830">Ubiquinone</keyword>
<comment type="catalytic activity">
    <reaction evidence="16 17">
        <text>a ubiquinone + NADH + 5 H(+)(in) = a ubiquinol + NAD(+) + 4 H(+)(out)</text>
        <dbReference type="Rhea" id="RHEA:29091"/>
        <dbReference type="Rhea" id="RHEA-COMP:9565"/>
        <dbReference type="Rhea" id="RHEA-COMP:9566"/>
        <dbReference type="ChEBI" id="CHEBI:15378"/>
        <dbReference type="ChEBI" id="CHEBI:16389"/>
        <dbReference type="ChEBI" id="CHEBI:17976"/>
        <dbReference type="ChEBI" id="CHEBI:57540"/>
        <dbReference type="ChEBI" id="CHEBI:57945"/>
        <dbReference type="EC" id="7.1.1.2"/>
    </reaction>
</comment>
<dbReference type="InterPro" id="IPR001750">
    <property type="entry name" value="ND/Mrp_TM"/>
</dbReference>
<dbReference type="InterPro" id="IPR010934">
    <property type="entry name" value="NADH_DH_su5_C"/>
</dbReference>
<evidence type="ECO:0000259" key="20">
    <source>
        <dbReference type="Pfam" id="PF06455"/>
    </source>
</evidence>
<dbReference type="EC" id="7.1.1.2" evidence="3 17"/>
<evidence type="ECO:0000259" key="18">
    <source>
        <dbReference type="Pfam" id="PF00361"/>
    </source>
</evidence>
<feature type="transmembrane region" description="Helical" evidence="17">
    <location>
        <begin position="208"/>
        <end position="234"/>
    </location>
</feature>